<evidence type="ECO:0000313" key="2">
    <source>
        <dbReference type="EMBL" id="KAL2505516.1"/>
    </source>
</evidence>
<proteinExistence type="predicted"/>
<comment type="caution">
    <text evidence="2">The sequence shown here is derived from an EMBL/GenBank/DDBJ whole genome shotgun (WGS) entry which is preliminary data.</text>
</comment>
<reference evidence="3" key="1">
    <citation type="submission" date="2024-07" db="EMBL/GenBank/DDBJ databases">
        <title>Two chromosome-level genome assemblies of Korean endemic species Abeliophyllum distichum and Forsythia ovata (Oleaceae).</title>
        <authorList>
            <person name="Jang H."/>
        </authorList>
    </citation>
    <scope>NUCLEOTIDE SEQUENCE [LARGE SCALE GENOMIC DNA]</scope>
</reference>
<dbReference type="AlphaFoldDB" id="A0ABD1SYH0"/>
<accession>A0ABD1SYH0</accession>
<feature type="region of interest" description="Disordered" evidence="1">
    <location>
        <begin position="60"/>
        <end position="95"/>
    </location>
</feature>
<dbReference type="EMBL" id="JBFOLK010000006">
    <property type="protein sequence ID" value="KAL2505516.1"/>
    <property type="molecule type" value="Genomic_DNA"/>
</dbReference>
<evidence type="ECO:0000313" key="3">
    <source>
        <dbReference type="Proteomes" id="UP001604336"/>
    </source>
</evidence>
<sequence length="170" mass="18238">MNWVIELGQFDISFKPRAAIKGQALADFLAMFAKRAIIDLTPLLLKLPSWKLYVDVGDSARRSENGSCPAEVQEGSRRGGRRSFPGLAGSQQAPSNRRLGGLGLGTLSSVFRSATATARQQTAATQTAATQTLDSLQSSQTVGALEFGFGLFETKPKVLTFISFLLIVSL</sequence>
<evidence type="ECO:0000256" key="1">
    <source>
        <dbReference type="SAM" id="MobiDB-lite"/>
    </source>
</evidence>
<keyword evidence="3" id="KW-1185">Reference proteome</keyword>
<organism evidence="2 3">
    <name type="scientific">Abeliophyllum distichum</name>
    <dbReference type="NCBI Taxonomy" id="126358"/>
    <lineage>
        <taxon>Eukaryota</taxon>
        <taxon>Viridiplantae</taxon>
        <taxon>Streptophyta</taxon>
        <taxon>Embryophyta</taxon>
        <taxon>Tracheophyta</taxon>
        <taxon>Spermatophyta</taxon>
        <taxon>Magnoliopsida</taxon>
        <taxon>eudicotyledons</taxon>
        <taxon>Gunneridae</taxon>
        <taxon>Pentapetalae</taxon>
        <taxon>asterids</taxon>
        <taxon>lamiids</taxon>
        <taxon>Lamiales</taxon>
        <taxon>Oleaceae</taxon>
        <taxon>Forsythieae</taxon>
        <taxon>Abeliophyllum</taxon>
    </lineage>
</organism>
<name>A0ABD1SYH0_9LAMI</name>
<gene>
    <name evidence="2" type="ORF">Adt_21137</name>
</gene>
<protein>
    <submittedName>
        <fullName evidence="2">Ribonuclease H</fullName>
    </submittedName>
</protein>
<dbReference type="Proteomes" id="UP001604336">
    <property type="component" value="Unassembled WGS sequence"/>
</dbReference>